<reference evidence="2 3" key="1">
    <citation type="submission" date="2020-03" db="EMBL/GenBank/DDBJ databases">
        <title>WGS of actinomycetes isolated from Thailand.</title>
        <authorList>
            <person name="Thawai C."/>
        </authorList>
    </citation>
    <scope>NUCLEOTIDE SEQUENCE [LARGE SCALE GENOMIC DNA]</scope>
    <source>
        <strain evidence="2 3">PRB2-1</strain>
    </source>
</reference>
<protein>
    <recommendedName>
        <fullName evidence="4">Integral membrane protein</fullName>
    </recommendedName>
</protein>
<keyword evidence="1" id="KW-0472">Membrane</keyword>
<evidence type="ECO:0000313" key="2">
    <source>
        <dbReference type="EMBL" id="NJP47854.1"/>
    </source>
</evidence>
<sequence>MTAAAVIAGVEGLVVAAWGVAMFFTDSDNAVLAGLTVLVLAALPLAAAYGLRKALRWSRGPALVMQILALPVAWTMLHSSGAVVAAGAALGLLAVAAIVLLVHPSTTDALGIRRTT</sequence>
<evidence type="ECO:0000256" key="1">
    <source>
        <dbReference type="SAM" id="Phobius"/>
    </source>
</evidence>
<feature type="transmembrane region" description="Helical" evidence="1">
    <location>
        <begin position="83"/>
        <end position="103"/>
    </location>
</feature>
<evidence type="ECO:0000313" key="3">
    <source>
        <dbReference type="Proteomes" id="UP000734511"/>
    </source>
</evidence>
<dbReference type="Proteomes" id="UP000734511">
    <property type="component" value="Unassembled WGS sequence"/>
</dbReference>
<organism evidence="2 3">
    <name type="scientific">Actinacidiphila epipremni</name>
    <dbReference type="NCBI Taxonomy" id="2053013"/>
    <lineage>
        <taxon>Bacteria</taxon>
        <taxon>Bacillati</taxon>
        <taxon>Actinomycetota</taxon>
        <taxon>Actinomycetes</taxon>
        <taxon>Kitasatosporales</taxon>
        <taxon>Streptomycetaceae</taxon>
        <taxon>Actinacidiphila</taxon>
    </lineage>
</organism>
<feature type="transmembrane region" description="Helical" evidence="1">
    <location>
        <begin position="30"/>
        <end position="51"/>
    </location>
</feature>
<accession>A0ABX0ZV03</accession>
<dbReference type="EMBL" id="JAATEJ010000035">
    <property type="protein sequence ID" value="NJP47854.1"/>
    <property type="molecule type" value="Genomic_DNA"/>
</dbReference>
<proteinExistence type="predicted"/>
<gene>
    <name evidence="2" type="ORF">HCN08_31285</name>
</gene>
<name>A0ABX0ZV03_9ACTN</name>
<comment type="caution">
    <text evidence="2">The sequence shown here is derived from an EMBL/GenBank/DDBJ whole genome shotgun (WGS) entry which is preliminary data.</text>
</comment>
<feature type="transmembrane region" description="Helical" evidence="1">
    <location>
        <begin position="60"/>
        <end position="77"/>
    </location>
</feature>
<keyword evidence="3" id="KW-1185">Reference proteome</keyword>
<keyword evidence="1" id="KW-0812">Transmembrane</keyword>
<evidence type="ECO:0008006" key="4">
    <source>
        <dbReference type="Google" id="ProtNLM"/>
    </source>
</evidence>
<keyword evidence="1" id="KW-1133">Transmembrane helix</keyword>
<feature type="transmembrane region" description="Helical" evidence="1">
    <location>
        <begin position="5"/>
        <end position="24"/>
    </location>
</feature>